<name>A0ABP8GKR5_9BACT</name>
<dbReference type="Proteomes" id="UP001501725">
    <property type="component" value="Unassembled WGS sequence"/>
</dbReference>
<organism evidence="1 2">
    <name type="scientific">Flaviaesturariibacter amylovorans</name>
    <dbReference type="NCBI Taxonomy" id="1084520"/>
    <lineage>
        <taxon>Bacteria</taxon>
        <taxon>Pseudomonadati</taxon>
        <taxon>Bacteroidota</taxon>
        <taxon>Chitinophagia</taxon>
        <taxon>Chitinophagales</taxon>
        <taxon>Chitinophagaceae</taxon>
        <taxon>Flaviaestuariibacter</taxon>
    </lineage>
</organism>
<comment type="caution">
    <text evidence="1">The sequence shown here is derived from an EMBL/GenBank/DDBJ whole genome shotgun (WGS) entry which is preliminary data.</text>
</comment>
<accession>A0ABP8GKR5</accession>
<keyword evidence="2" id="KW-1185">Reference proteome</keyword>
<dbReference type="EMBL" id="BAABGY010000006">
    <property type="protein sequence ID" value="GAA4326172.1"/>
    <property type="molecule type" value="Genomic_DNA"/>
</dbReference>
<dbReference type="RefSeq" id="WP_345254717.1">
    <property type="nucleotide sequence ID" value="NZ_BAABGY010000006.1"/>
</dbReference>
<proteinExistence type="predicted"/>
<sequence length="199" mass="23179">MNEILQSVSEWVKENKTELGKLIIPALASIYSLRRHFVRTPRLLLCKDRAYIKWDGTSFELKYRFDLCNQDRKRALYPQAFIKTMSFIEMGGSYKCCTIPKKTAVPGHDRISFEIKLTISSSTLLNETIIKDVKSKIHKWVPIDDFNIECLCLYIQYQTTGGKKVFLPYEDRKPDADQKILTKEPYEAKPLTNIYKRAA</sequence>
<evidence type="ECO:0000313" key="2">
    <source>
        <dbReference type="Proteomes" id="UP001501725"/>
    </source>
</evidence>
<evidence type="ECO:0000313" key="1">
    <source>
        <dbReference type="EMBL" id="GAA4326172.1"/>
    </source>
</evidence>
<reference evidence="2" key="1">
    <citation type="journal article" date="2019" name="Int. J. Syst. Evol. Microbiol.">
        <title>The Global Catalogue of Microorganisms (GCM) 10K type strain sequencing project: providing services to taxonomists for standard genome sequencing and annotation.</title>
        <authorList>
            <consortium name="The Broad Institute Genomics Platform"/>
            <consortium name="The Broad Institute Genome Sequencing Center for Infectious Disease"/>
            <person name="Wu L."/>
            <person name="Ma J."/>
        </authorList>
    </citation>
    <scope>NUCLEOTIDE SEQUENCE [LARGE SCALE GENOMIC DNA]</scope>
    <source>
        <strain evidence="2">JCM 17919</strain>
    </source>
</reference>
<protein>
    <submittedName>
        <fullName evidence="1">Uncharacterized protein</fullName>
    </submittedName>
</protein>
<gene>
    <name evidence="1" type="ORF">GCM10023184_14700</name>
</gene>